<dbReference type="PANTHER" id="PTHR47971">
    <property type="entry name" value="KINESIN-RELATED PROTEIN 6"/>
    <property type="match status" value="1"/>
</dbReference>
<feature type="domain" description="Kinesin motor" evidence="17">
    <location>
        <begin position="241"/>
        <end position="572"/>
    </location>
</feature>
<dbReference type="InterPro" id="IPR001752">
    <property type="entry name" value="Kinesin_motor_dom"/>
</dbReference>
<keyword evidence="7 13" id="KW-0067">ATP-binding</keyword>
<dbReference type="InterPro" id="IPR027640">
    <property type="entry name" value="Kinesin-like_fam"/>
</dbReference>
<evidence type="ECO:0000313" key="19">
    <source>
        <dbReference type="EMBL" id="CAF1557256.1"/>
    </source>
</evidence>
<dbReference type="GO" id="GO:0051301">
    <property type="term" value="P:cell division"/>
    <property type="evidence" value="ECO:0007669"/>
    <property type="project" value="UniProtKB-KW"/>
</dbReference>
<feature type="binding site" evidence="13">
    <location>
        <begin position="331"/>
        <end position="338"/>
    </location>
    <ligand>
        <name>ATP</name>
        <dbReference type="ChEBI" id="CHEBI:30616"/>
    </ligand>
</feature>
<dbReference type="GO" id="GO:0007019">
    <property type="term" value="P:microtubule depolymerization"/>
    <property type="evidence" value="ECO:0007669"/>
    <property type="project" value="TreeGrafter"/>
</dbReference>
<keyword evidence="8 15" id="KW-0175">Coiled coil</keyword>
<evidence type="ECO:0000256" key="6">
    <source>
        <dbReference type="ARBA" id="ARBA00022776"/>
    </source>
</evidence>
<dbReference type="GO" id="GO:0003777">
    <property type="term" value="F:microtubule motor activity"/>
    <property type="evidence" value="ECO:0007669"/>
    <property type="project" value="InterPro"/>
</dbReference>
<name>A0A815XGK3_9BILA</name>
<keyword evidence="10" id="KW-0206">Cytoskeleton</keyword>
<dbReference type="InterPro" id="IPR036961">
    <property type="entry name" value="Kinesin_motor_dom_sf"/>
</dbReference>
<dbReference type="Proteomes" id="UP000663854">
    <property type="component" value="Unassembled WGS sequence"/>
</dbReference>
<feature type="region of interest" description="Disordered" evidence="16">
    <location>
        <begin position="77"/>
        <end position="118"/>
    </location>
</feature>
<keyword evidence="9 13" id="KW-0505">Motor protein</keyword>
<dbReference type="EMBL" id="CAJNOH010002175">
    <property type="protein sequence ID" value="CAF1277828.1"/>
    <property type="molecule type" value="Genomic_DNA"/>
</dbReference>
<organism evidence="19 20">
    <name type="scientific">Rotaria sordida</name>
    <dbReference type="NCBI Taxonomy" id="392033"/>
    <lineage>
        <taxon>Eukaryota</taxon>
        <taxon>Metazoa</taxon>
        <taxon>Spiralia</taxon>
        <taxon>Gnathifera</taxon>
        <taxon>Rotifera</taxon>
        <taxon>Eurotatoria</taxon>
        <taxon>Bdelloidea</taxon>
        <taxon>Philodinida</taxon>
        <taxon>Philodinidae</taxon>
        <taxon>Rotaria</taxon>
    </lineage>
</organism>
<accession>A0A815XGK3</accession>
<evidence type="ECO:0000259" key="17">
    <source>
        <dbReference type="PROSITE" id="PS50067"/>
    </source>
</evidence>
<evidence type="ECO:0000256" key="15">
    <source>
        <dbReference type="SAM" id="Coils"/>
    </source>
</evidence>
<dbReference type="PROSITE" id="PS00411">
    <property type="entry name" value="KINESIN_MOTOR_1"/>
    <property type="match status" value="1"/>
</dbReference>
<feature type="compositionally biased region" description="Polar residues" evidence="16">
    <location>
        <begin position="95"/>
        <end position="118"/>
    </location>
</feature>
<keyword evidence="6" id="KW-0498">Mitosis</keyword>
<dbReference type="PANTHER" id="PTHR47971:SF8">
    <property type="entry name" value="KINESIN-LIKE PROTEIN"/>
    <property type="match status" value="1"/>
</dbReference>
<evidence type="ECO:0000256" key="9">
    <source>
        <dbReference type="ARBA" id="ARBA00023175"/>
    </source>
</evidence>
<keyword evidence="2" id="KW-0963">Cytoplasm</keyword>
<feature type="compositionally biased region" description="Polar residues" evidence="16">
    <location>
        <begin position="649"/>
        <end position="659"/>
    </location>
</feature>
<evidence type="ECO:0000256" key="11">
    <source>
        <dbReference type="ARBA" id="ARBA00023306"/>
    </source>
</evidence>
<comment type="similarity">
    <text evidence="12">Belongs to the TRAFAC class myosin-kinesin ATPase superfamily. Kinesin family. KIN-13 subfamily.</text>
</comment>
<reference evidence="19" key="1">
    <citation type="submission" date="2021-02" db="EMBL/GenBank/DDBJ databases">
        <authorList>
            <person name="Nowell W R."/>
        </authorList>
    </citation>
    <scope>NUCLEOTIDE SEQUENCE</scope>
</reference>
<comment type="subcellular location">
    <subcellularLocation>
        <location evidence="1">Cytoplasm</location>
        <location evidence="1">Cytoskeleton</location>
    </subcellularLocation>
</comment>
<keyword evidence="4 14" id="KW-0493">Microtubule</keyword>
<keyword evidence="5 13" id="KW-0547">Nucleotide-binding</keyword>
<dbReference type="CDD" id="cd01367">
    <property type="entry name" value="KISc_KIF2_like"/>
    <property type="match status" value="1"/>
</dbReference>
<evidence type="ECO:0000256" key="5">
    <source>
        <dbReference type="ARBA" id="ARBA00022741"/>
    </source>
</evidence>
<evidence type="ECO:0000256" key="16">
    <source>
        <dbReference type="SAM" id="MobiDB-lite"/>
    </source>
</evidence>
<dbReference type="FunFam" id="3.40.850.10:FF:000012">
    <property type="entry name" value="Kinesin-like protein"/>
    <property type="match status" value="1"/>
</dbReference>
<evidence type="ECO:0000313" key="18">
    <source>
        <dbReference type="EMBL" id="CAF1277828.1"/>
    </source>
</evidence>
<evidence type="ECO:0000256" key="10">
    <source>
        <dbReference type="ARBA" id="ARBA00023212"/>
    </source>
</evidence>
<keyword evidence="11" id="KW-0131">Cell cycle</keyword>
<dbReference type="PRINTS" id="PR00380">
    <property type="entry name" value="KINESINHEAVY"/>
</dbReference>
<evidence type="ECO:0000313" key="20">
    <source>
        <dbReference type="Proteomes" id="UP000663870"/>
    </source>
</evidence>
<dbReference type="InterPro" id="IPR019821">
    <property type="entry name" value="Kinesin_motor_CS"/>
</dbReference>
<dbReference type="AlphaFoldDB" id="A0A815XGK3"/>
<dbReference type="InterPro" id="IPR054473">
    <property type="entry name" value="KIF2A-like_N"/>
</dbReference>
<gene>
    <name evidence="19" type="ORF">JXQ802_LOCUS44077</name>
    <name evidence="18" type="ORF">PYM288_LOCUS28725</name>
</gene>
<comment type="caution">
    <text evidence="19">The sequence shown here is derived from an EMBL/GenBank/DDBJ whole genome shotgun (WGS) entry which is preliminary data.</text>
</comment>
<dbReference type="SUPFAM" id="SSF52540">
    <property type="entry name" value="P-loop containing nucleoside triphosphate hydrolases"/>
    <property type="match status" value="1"/>
</dbReference>
<dbReference type="GO" id="GO:0007018">
    <property type="term" value="P:microtubule-based movement"/>
    <property type="evidence" value="ECO:0007669"/>
    <property type="project" value="InterPro"/>
</dbReference>
<evidence type="ECO:0000256" key="4">
    <source>
        <dbReference type="ARBA" id="ARBA00022701"/>
    </source>
</evidence>
<dbReference type="InterPro" id="IPR027417">
    <property type="entry name" value="P-loop_NTPase"/>
</dbReference>
<dbReference type="GO" id="GO:0005524">
    <property type="term" value="F:ATP binding"/>
    <property type="evidence" value="ECO:0007669"/>
    <property type="project" value="UniProtKB-UniRule"/>
</dbReference>
<dbReference type="EMBL" id="CAJNOL010003308">
    <property type="protein sequence ID" value="CAF1557256.1"/>
    <property type="molecule type" value="Genomic_DNA"/>
</dbReference>
<evidence type="ECO:0000256" key="12">
    <source>
        <dbReference type="ARBA" id="ARBA00061030"/>
    </source>
</evidence>
<evidence type="ECO:0000256" key="7">
    <source>
        <dbReference type="ARBA" id="ARBA00022840"/>
    </source>
</evidence>
<dbReference type="Pfam" id="PF22923">
    <property type="entry name" value="KIF2A-like_1st"/>
    <property type="match status" value="1"/>
</dbReference>
<feature type="coiled-coil region" evidence="15">
    <location>
        <begin position="726"/>
        <end position="753"/>
    </location>
</feature>
<evidence type="ECO:0000256" key="14">
    <source>
        <dbReference type="RuleBase" id="RU000394"/>
    </source>
</evidence>
<keyword evidence="3" id="KW-0132">Cell division</keyword>
<dbReference type="GO" id="GO:0008017">
    <property type="term" value="F:microtubule binding"/>
    <property type="evidence" value="ECO:0007669"/>
    <property type="project" value="InterPro"/>
</dbReference>
<evidence type="ECO:0000256" key="13">
    <source>
        <dbReference type="PROSITE-ProRule" id="PRU00283"/>
    </source>
</evidence>
<evidence type="ECO:0000256" key="8">
    <source>
        <dbReference type="ARBA" id="ARBA00023054"/>
    </source>
</evidence>
<dbReference type="GO" id="GO:0005874">
    <property type="term" value="C:microtubule"/>
    <property type="evidence" value="ECO:0007669"/>
    <property type="project" value="UniProtKB-KW"/>
</dbReference>
<keyword evidence="20" id="KW-1185">Reference proteome</keyword>
<evidence type="ECO:0000256" key="1">
    <source>
        <dbReference type="ARBA" id="ARBA00004245"/>
    </source>
</evidence>
<dbReference type="Proteomes" id="UP000663870">
    <property type="component" value="Unassembled WGS sequence"/>
</dbReference>
<sequence>MNSNQQQQQQLLACLHTGLTVDIQRSNGRIHQAVITQINLETKSVTVEWQEKNEGKGKEVDLDAIVQLNPNLFTSVTNSSSSHHHNNGAIEHDTNNNSDYYTNGGTVSQPNRRTKQQNNDIETVRKQPQLPAAAAAAAVARPAVISNSAVQVNNDISPQKQQISSIQPTPLDSNKSKVVKEIERIAANREQRRARQDERRQKLSEVDQSIPAWEFQAMVSEYRQQLDTKLLTMNEQQKDLKICVCVRKRPITKKELNKKDIDVLTIPNKEVVIVHLPKVKVDLTKYIDNQKFRFDYGFHETCNNELVYHFTAQPLVQSLFQGNNPMVFAYGQTGSGKTYTMGGDLSQRDVDFSKGIYALTANDIFRHLNKPPNKGQFDVYCTFFEIYCTKVFDLFNEKKRLRVLEDHKNLVQVVGKKEEQVESVEDVMTLIRRGMSVRTSGTTSANENSSRSHAVFQITLKKKNMIKEYGKISLIDLAGSERGKDTQTNDKTTLMEGAQINKSLLTLKECIRSLGRNAEHIPFRGSTLTKVLRDSFIGEKSKVCMIAMVSPGNSDVEHTLNTLRYADRVKELNVDELKQRGGGNNHPGQILGTHDDMLLGQPLDEEDEIDDDDYVDDLVGINNNNNNNININQAMPTSRYAGQQQQQQSNIPKVQQPTNLKRPVGHKQKSETTRKFEEAIARSQEIEDLTLESHNELIDDLPQIVANHQSLLDLSTNMNYDRDEYAKQLISLIDNQQQYLAELRNKALQMREAVAYEDLCAKALPSK</sequence>
<protein>
    <recommendedName>
        <fullName evidence="14">Kinesin-like protein</fullName>
    </recommendedName>
</protein>
<dbReference type="Gene3D" id="3.40.850.10">
    <property type="entry name" value="Kinesin motor domain"/>
    <property type="match status" value="1"/>
</dbReference>
<proteinExistence type="inferred from homology"/>
<dbReference type="PROSITE" id="PS50067">
    <property type="entry name" value="KINESIN_MOTOR_2"/>
    <property type="match status" value="1"/>
</dbReference>
<evidence type="ECO:0000256" key="3">
    <source>
        <dbReference type="ARBA" id="ARBA00022618"/>
    </source>
</evidence>
<dbReference type="SMART" id="SM00129">
    <property type="entry name" value="KISc"/>
    <property type="match status" value="1"/>
</dbReference>
<feature type="region of interest" description="Disordered" evidence="16">
    <location>
        <begin position="638"/>
        <end position="673"/>
    </location>
</feature>
<dbReference type="Pfam" id="PF00225">
    <property type="entry name" value="Kinesin"/>
    <property type="match status" value="1"/>
</dbReference>
<evidence type="ECO:0000256" key="2">
    <source>
        <dbReference type="ARBA" id="ARBA00022490"/>
    </source>
</evidence>